<sequence>MKKYLAASLLALGFSCNSNENNNKDTTAVQVDQETLARHIETLASDDFMGRMPFTEGEEKTVNYLQEEFSKLGVSPGNGDSYFQEVPLVEITGTPSETMKISGQGTEFDLEFFEEFVALTLKPEEEVSLENSELVFAGYGIVAPEYGWNDYEGVDWEGKTAVVLVNDPGFATGDSTLFKGNEMTYYGRWTYKYEEAGRQGAAGVIIIHETEPASYGWNVVQSGWTGAQLNLESDAPVADVQGWVTREAAEKLFEASTLENKNYNELALSDGFKATPMGINASVSITNEIDRNTSKNVIAVVEGSERKDEYIFYTAHWDHLGIGRPIEGDSIYNGAVDNASGTAALIAIAEAFKKGEQPKRSIAFIAVTAEEQGLLGSAYYAENPIFPPEKTVAVINIDALQSPGKMKDLTITGFGHSEMDEYAKEAAEKQDRYIIPDPEAEKGFFYRSDHFNFAKIGIPALYASGSHEGFDMSAGEVKAMNDEYSANRYHQPSDEYDPETTELSGVREDLQLFYEIGLKLANEDYFPKWYEGSEFKAAREKN</sequence>
<evidence type="ECO:0000313" key="10">
    <source>
        <dbReference type="Proteomes" id="UP000309016"/>
    </source>
</evidence>
<dbReference type="SUPFAM" id="SSF53187">
    <property type="entry name" value="Zn-dependent exopeptidases"/>
    <property type="match status" value="1"/>
</dbReference>
<name>A0A5B7WYJ8_9FLAO</name>
<dbReference type="PANTHER" id="PTHR12147">
    <property type="entry name" value="METALLOPEPTIDASE M28 FAMILY MEMBER"/>
    <property type="match status" value="1"/>
</dbReference>
<dbReference type="PANTHER" id="PTHR12147:SF56">
    <property type="entry name" value="AMINOPEPTIDASE YDR415C-RELATED"/>
    <property type="match status" value="1"/>
</dbReference>
<evidence type="ECO:0000256" key="3">
    <source>
        <dbReference type="ARBA" id="ARBA00022723"/>
    </source>
</evidence>
<evidence type="ECO:0000256" key="7">
    <source>
        <dbReference type="SAM" id="SignalP"/>
    </source>
</evidence>
<feature type="domain" description="Peptidase M28" evidence="8">
    <location>
        <begin position="296"/>
        <end position="498"/>
    </location>
</feature>
<keyword evidence="10" id="KW-1185">Reference proteome</keyword>
<protein>
    <submittedName>
        <fullName evidence="9">M28 family peptidase</fullName>
    </submittedName>
</protein>
<keyword evidence="1" id="KW-0031">Aminopeptidase</keyword>
<dbReference type="InterPro" id="IPR046450">
    <property type="entry name" value="PA_dom_sf"/>
</dbReference>
<keyword evidence="6" id="KW-0862">Zinc</keyword>
<evidence type="ECO:0000256" key="5">
    <source>
        <dbReference type="ARBA" id="ARBA00022801"/>
    </source>
</evidence>
<dbReference type="OrthoDB" id="9778250at2"/>
<dbReference type="KEGG" id="afla:FHG64_01305"/>
<keyword evidence="2" id="KW-0645">Protease</keyword>
<dbReference type="CDD" id="cd05660">
    <property type="entry name" value="M28_like_PA"/>
    <property type="match status" value="1"/>
</dbReference>
<keyword evidence="3" id="KW-0479">Metal-binding</keyword>
<dbReference type="InterPro" id="IPR007484">
    <property type="entry name" value="Peptidase_M28"/>
</dbReference>
<dbReference type="SUPFAM" id="SSF52025">
    <property type="entry name" value="PA domain"/>
    <property type="match status" value="1"/>
</dbReference>
<keyword evidence="4 7" id="KW-0732">Signal</keyword>
<evidence type="ECO:0000256" key="2">
    <source>
        <dbReference type="ARBA" id="ARBA00022670"/>
    </source>
</evidence>
<dbReference type="GO" id="GO:0046872">
    <property type="term" value="F:metal ion binding"/>
    <property type="evidence" value="ECO:0007669"/>
    <property type="project" value="UniProtKB-KW"/>
</dbReference>
<dbReference type="InterPro" id="IPR045175">
    <property type="entry name" value="M28_fam"/>
</dbReference>
<gene>
    <name evidence="9" type="ORF">FHG64_01305</name>
</gene>
<dbReference type="Gene3D" id="3.50.30.30">
    <property type="match status" value="1"/>
</dbReference>
<accession>A0A5B7WYJ8</accession>
<proteinExistence type="predicted"/>
<evidence type="ECO:0000313" key="9">
    <source>
        <dbReference type="EMBL" id="QCY68140.1"/>
    </source>
</evidence>
<dbReference type="Pfam" id="PF04389">
    <property type="entry name" value="Peptidase_M28"/>
    <property type="match status" value="1"/>
</dbReference>
<dbReference type="GO" id="GO:0004177">
    <property type="term" value="F:aminopeptidase activity"/>
    <property type="evidence" value="ECO:0007669"/>
    <property type="project" value="UniProtKB-KW"/>
</dbReference>
<dbReference type="GO" id="GO:0006508">
    <property type="term" value="P:proteolysis"/>
    <property type="evidence" value="ECO:0007669"/>
    <property type="project" value="UniProtKB-KW"/>
</dbReference>
<feature type="chain" id="PRO_5022962529" evidence="7">
    <location>
        <begin position="21"/>
        <end position="542"/>
    </location>
</feature>
<organism evidence="9 10">
    <name type="scientific">Antarcticibacterium flavum</name>
    <dbReference type="NCBI Taxonomy" id="2058175"/>
    <lineage>
        <taxon>Bacteria</taxon>
        <taxon>Pseudomonadati</taxon>
        <taxon>Bacteroidota</taxon>
        <taxon>Flavobacteriia</taxon>
        <taxon>Flavobacteriales</taxon>
        <taxon>Flavobacteriaceae</taxon>
        <taxon>Antarcticibacterium</taxon>
    </lineage>
</organism>
<evidence type="ECO:0000256" key="4">
    <source>
        <dbReference type="ARBA" id="ARBA00022729"/>
    </source>
</evidence>
<feature type="signal peptide" evidence="7">
    <location>
        <begin position="1"/>
        <end position="20"/>
    </location>
</feature>
<dbReference type="GO" id="GO:0008235">
    <property type="term" value="F:metalloexopeptidase activity"/>
    <property type="evidence" value="ECO:0007669"/>
    <property type="project" value="InterPro"/>
</dbReference>
<evidence type="ECO:0000256" key="1">
    <source>
        <dbReference type="ARBA" id="ARBA00022438"/>
    </source>
</evidence>
<dbReference type="Proteomes" id="UP000309016">
    <property type="component" value="Chromosome"/>
</dbReference>
<dbReference type="AlphaFoldDB" id="A0A5B7WYJ8"/>
<dbReference type="CDD" id="cd04821">
    <property type="entry name" value="PA_M28_1_2"/>
    <property type="match status" value="1"/>
</dbReference>
<dbReference type="Gene3D" id="3.40.630.10">
    <property type="entry name" value="Zn peptidases"/>
    <property type="match status" value="2"/>
</dbReference>
<dbReference type="RefSeq" id="WP_139064716.1">
    <property type="nucleotide sequence ID" value="NZ_CP040812.1"/>
</dbReference>
<keyword evidence="5" id="KW-0378">Hydrolase</keyword>
<dbReference type="EMBL" id="CP040812">
    <property type="protein sequence ID" value="QCY68140.1"/>
    <property type="molecule type" value="Genomic_DNA"/>
</dbReference>
<evidence type="ECO:0000256" key="6">
    <source>
        <dbReference type="ARBA" id="ARBA00022833"/>
    </source>
</evidence>
<reference evidence="9 10" key="1">
    <citation type="submission" date="2019-06" db="EMBL/GenBank/DDBJ databases">
        <title>Complete genome sequence of Antarcticibacterium flavum KCTC 52984T from an Antarctic marine sediment.</title>
        <authorList>
            <person name="Lee Y.M."/>
            <person name="Shin S.C."/>
        </authorList>
    </citation>
    <scope>NUCLEOTIDE SEQUENCE [LARGE SCALE GENOMIC DNA]</scope>
    <source>
        <strain evidence="9 10">KCTC 52984</strain>
    </source>
</reference>
<dbReference type="PROSITE" id="PS51257">
    <property type="entry name" value="PROKAR_LIPOPROTEIN"/>
    <property type="match status" value="1"/>
</dbReference>
<evidence type="ECO:0000259" key="8">
    <source>
        <dbReference type="Pfam" id="PF04389"/>
    </source>
</evidence>